<accession>A0A2S6G727</accession>
<dbReference type="Proteomes" id="UP000239446">
    <property type="component" value="Unassembled WGS sequence"/>
</dbReference>
<dbReference type="EMBL" id="PTIU01000009">
    <property type="protein sequence ID" value="PPK54852.1"/>
    <property type="molecule type" value="Genomic_DNA"/>
</dbReference>
<dbReference type="AlphaFoldDB" id="A0A2S6G727"/>
<name>A0A2S6G727_9GAMM</name>
<keyword evidence="1" id="KW-1133">Transmembrane helix</keyword>
<evidence type="ECO:0000313" key="3">
    <source>
        <dbReference type="EMBL" id="PPK54852.1"/>
    </source>
</evidence>
<gene>
    <name evidence="3" type="ORF">B0H24_100930</name>
    <name evidence="2" type="ORF">BY455_11030</name>
</gene>
<evidence type="ECO:0000313" key="4">
    <source>
        <dbReference type="Proteomes" id="UP000239446"/>
    </source>
</evidence>
<evidence type="ECO:0000313" key="5">
    <source>
        <dbReference type="Proteomes" id="UP000239648"/>
    </source>
</evidence>
<organism evidence="3 4">
    <name type="scientific">Marinobacter persicus</name>
    <dbReference type="NCBI Taxonomy" id="930118"/>
    <lineage>
        <taxon>Bacteria</taxon>
        <taxon>Pseudomonadati</taxon>
        <taxon>Pseudomonadota</taxon>
        <taxon>Gammaproteobacteria</taxon>
        <taxon>Pseudomonadales</taxon>
        <taxon>Marinobacteraceae</taxon>
        <taxon>Marinobacter</taxon>
    </lineage>
</organism>
<keyword evidence="1" id="KW-0472">Membrane</keyword>
<evidence type="ECO:0000256" key="1">
    <source>
        <dbReference type="SAM" id="Phobius"/>
    </source>
</evidence>
<keyword evidence="5" id="KW-1185">Reference proteome</keyword>
<comment type="caution">
    <text evidence="3">The sequence shown here is derived from an EMBL/GenBank/DDBJ whole genome shotgun (WGS) entry which is preliminary data.</text>
</comment>
<protein>
    <submittedName>
        <fullName evidence="3">Uncharacterized protein</fullName>
    </submittedName>
</protein>
<sequence>MRLKCTLMAWADRFADARKKGQKDDKKVILGLLVAGQGMCCGIGYSAFG</sequence>
<reference evidence="2 5" key="1">
    <citation type="submission" date="2018-02" db="EMBL/GenBank/DDBJ databases">
        <title>Deep subsurface shale carbon reservoir microbial communities from Ohio and West Virginia, USA.</title>
        <authorList>
            <person name="Wrighton K."/>
        </authorList>
    </citation>
    <scope>NUCLEOTIDE SEQUENCE [LARGE SCALE GENOMIC DNA]</scope>
    <source>
        <strain evidence="2 5">UTICA-S1B6</strain>
    </source>
</reference>
<feature type="transmembrane region" description="Helical" evidence="1">
    <location>
        <begin position="28"/>
        <end position="48"/>
    </location>
</feature>
<evidence type="ECO:0000313" key="2">
    <source>
        <dbReference type="EMBL" id="PPK51632.1"/>
    </source>
</evidence>
<dbReference type="Proteomes" id="UP000239648">
    <property type="component" value="Unassembled WGS sequence"/>
</dbReference>
<dbReference type="EMBL" id="PTIT01000010">
    <property type="protein sequence ID" value="PPK51632.1"/>
    <property type="molecule type" value="Genomic_DNA"/>
</dbReference>
<proteinExistence type="predicted"/>
<keyword evidence="1" id="KW-0812">Transmembrane</keyword>
<reference evidence="3 4" key="2">
    <citation type="submission" date="2018-02" db="EMBL/GenBank/DDBJ databases">
        <title>Subsurface microbial communities from deep shales in Ohio and West Virginia, USA.</title>
        <authorList>
            <person name="Wrighton K."/>
        </authorList>
    </citation>
    <scope>NUCLEOTIDE SEQUENCE [LARGE SCALE GENOMIC DNA]</scope>
    <source>
        <strain evidence="3 4">UTICA-S1B9</strain>
    </source>
</reference>